<protein>
    <submittedName>
        <fullName evidence="1">Uncharacterized protein</fullName>
    </submittedName>
</protein>
<proteinExistence type="predicted"/>
<reference evidence="1" key="1">
    <citation type="submission" date="2020-12" db="EMBL/GenBank/DDBJ databases">
        <title>Prauserella sp. ASG 168, a novel actinomycete isolated from cave rock.</title>
        <authorList>
            <person name="Suriyachadkun C."/>
        </authorList>
    </citation>
    <scope>NUCLEOTIDE SEQUENCE</scope>
    <source>
        <strain evidence="1">ASG 168</strain>
    </source>
</reference>
<dbReference type="EMBL" id="JAENJH010000006">
    <property type="protein sequence ID" value="MBK1787269.1"/>
    <property type="molecule type" value="Genomic_DNA"/>
</dbReference>
<comment type="caution">
    <text evidence="1">The sequence shown here is derived from an EMBL/GenBank/DDBJ whole genome shotgun (WGS) entry which is preliminary data.</text>
</comment>
<evidence type="ECO:0000313" key="2">
    <source>
        <dbReference type="Proteomes" id="UP000635245"/>
    </source>
</evidence>
<dbReference type="Proteomes" id="UP000635245">
    <property type="component" value="Unassembled WGS sequence"/>
</dbReference>
<name>A0A934V722_9PSEU</name>
<keyword evidence="2" id="KW-1185">Reference proteome</keyword>
<gene>
    <name evidence="1" type="ORF">JHE00_23350</name>
</gene>
<sequence>MLGTVGAGFTATAAEQTAAESWTVSHDGGSASGTATFVREGVIGGELTLDGTLRATDSGCYFANVTVVHDLAPGFYKSAEQCGQGTTPIDMAIGTSTANWTASIEICRTGGDCGQPQPIRG</sequence>
<accession>A0A934V722</accession>
<organism evidence="1 2">
    <name type="scientific">Prauserella cavernicola</name>
    <dbReference type="NCBI Taxonomy" id="2800127"/>
    <lineage>
        <taxon>Bacteria</taxon>
        <taxon>Bacillati</taxon>
        <taxon>Actinomycetota</taxon>
        <taxon>Actinomycetes</taxon>
        <taxon>Pseudonocardiales</taxon>
        <taxon>Pseudonocardiaceae</taxon>
        <taxon>Prauserella</taxon>
    </lineage>
</organism>
<dbReference type="AlphaFoldDB" id="A0A934V722"/>
<evidence type="ECO:0000313" key="1">
    <source>
        <dbReference type="EMBL" id="MBK1787269.1"/>
    </source>
</evidence>